<keyword evidence="13" id="KW-0325">Glycoprotein</keyword>
<dbReference type="Pfam" id="PF00520">
    <property type="entry name" value="Ion_trans"/>
    <property type="match status" value="1"/>
</dbReference>
<dbReference type="CDD" id="cd00038">
    <property type="entry name" value="CAP_ED"/>
    <property type="match status" value="1"/>
</dbReference>
<dbReference type="InterPro" id="IPR050818">
    <property type="entry name" value="KCNH_animal-type"/>
</dbReference>
<dbReference type="InterPro" id="IPR003938">
    <property type="entry name" value="K_chnl_volt-dep_EAG/ELK/ERG"/>
</dbReference>
<dbReference type="FunFam" id="1.10.287.70:FF:000035">
    <property type="entry name" value="Potassium voltage-gated channel, subfamily H (Eag-related), member 1"/>
    <property type="match status" value="1"/>
</dbReference>
<dbReference type="SUPFAM" id="SSF55785">
    <property type="entry name" value="PYP-like sensor domain (PAS domain)"/>
    <property type="match status" value="1"/>
</dbReference>
<keyword evidence="5 17" id="KW-0812">Transmembrane</keyword>
<dbReference type="Pfam" id="PF00027">
    <property type="entry name" value="cNMP_binding"/>
    <property type="match status" value="1"/>
</dbReference>
<reference evidence="20" key="2">
    <citation type="submission" date="2025-08" db="UniProtKB">
        <authorList>
            <consortium name="Ensembl"/>
        </authorList>
    </citation>
    <scope>IDENTIFICATION</scope>
</reference>
<feature type="transmembrane region" description="Helical" evidence="17">
    <location>
        <begin position="349"/>
        <end position="375"/>
    </location>
</feature>
<feature type="transmembrane region" description="Helical" evidence="17">
    <location>
        <begin position="424"/>
        <end position="444"/>
    </location>
</feature>
<dbReference type="GeneTree" id="ENSGT00940000156540"/>
<dbReference type="SMART" id="SM00086">
    <property type="entry name" value="PAC"/>
    <property type="match status" value="1"/>
</dbReference>
<dbReference type="GO" id="GO:0005516">
    <property type="term" value="F:calmodulin binding"/>
    <property type="evidence" value="ECO:0007669"/>
    <property type="project" value="UniProtKB-KW"/>
</dbReference>
<dbReference type="GO" id="GO:0008076">
    <property type="term" value="C:voltage-gated potassium channel complex"/>
    <property type="evidence" value="ECO:0007669"/>
    <property type="project" value="TreeGrafter"/>
</dbReference>
<keyword evidence="12 17" id="KW-0472">Membrane</keyword>
<evidence type="ECO:0000256" key="8">
    <source>
        <dbReference type="ARBA" id="ARBA00022882"/>
    </source>
</evidence>
<dbReference type="CDD" id="cd00130">
    <property type="entry name" value="PAS"/>
    <property type="match status" value="1"/>
</dbReference>
<dbReference type="PROSITE" id="PS50113">
    <property type="entry name" value="PAC"/>
    <property type="match status" value="1"/>
</dbReference>
<evidence type="ECO:0000256" key="10">
    <source>
        <dbReference type="ARBA" id="ARBA00022989"/>
    </source>
</evidence>
<dbReference type="PANTHER" id="PTHR10217">
    <property type="entry name" value="VOLTAGE AND LIGAND GATED POTASSIUM CHANNEL"/>
    <property type="match status" value="1"/>
</dbReference>
<evidence type="ECO:0000256" key="16">
    <source>
        <dbReference type="SAM" id="MobiDB-lite"/>
    </source>
</evidence>
<evidence type="ECO:0000256" key="6">
    <source>
        <dbReference type="ARBA" id="ARBA00022826"/>
    </source>
</evidence>
<keyword evidence="4" id="KW-0597">Phosphoprotein</keyword>
<keyword evidence="8" id="KW-0851">Voltage-gated channel</keyword>
<keyword evidence="2" id="KW-0813">Transport</keyword>
<keyword evidence="9" id="KW-0630">Potassium</keyword>
<evidence type="ECO:0000256" key="4">
    <source>
        <dbReference type="ARBA" id="ARBA00022553"/>
    </source>
</evidence>
<evidence type="ECO:0000313" key="21">
    <source>
        <dbReference type="Proteomes" id="UP000694580"/>
    </source>
</evidence>
<dbReference type="InterPro" id="IPR035965">
    <property type="entry name" value="PAS-like_dom_sf"/>
</dbReference>
<dbReference type="InterPro" id="IPR000595">
    <property type="entry name" value="cNMP-bd_dom"/>
</dbReference>
<dbReference type="NCBIfam" id="TIGR00229">
    <property type="entry name" value="sensory_box"/>
    <property type="match status" value="1"/>
</dbReference>
<evidence type="ECO:0000256" key="11">
    <source>
        <dbReference type="ARBA" id="ARBA00023065"/>
    </source>
</evidence>
<dbReference type="PANTHER" id="PTHR10217:SF533">
    <property type="entry name" value="POTASSIUM VOLTAGE-GATED CHANNEL SUBFAMILY H MEMBER 5"/>
    <property type="match status" value="1"/>
</dbReference>
<dbReference type="Gene3D" id="1.10.1200.260">
    <property type="match status" value="1"/>
</dbReference>
<feature type="compositionally biased region" description="Basic and acidic residues" evidence="16">
    <location>
        <begin position="785"/>
        <end position="797"/>
    </location>
</feature>
<dbReference type="Pfam" id="PF13426">
    <property type="entry name" value="PAS_9"/>
    <property type="match status" value="1"/>
</dbReference>
<name>A0AAY4B5R1_9TELE</name>
<keyword evidence="10 17" id="KW-1133">Transmembrane helix</keyword>
<dbReference type="Gene3D" id="2.60.120.10">
    <property type="entry name" value="Jelly Rolls"/>
    <property type="match status" value="1"/>
</dbReference>
<comment type="catalytic activity">
    <reaction evidence="15">
        <text>K(+)(in) = K(+)(out)</text>
        <dbReference type="Rhea" id="RHEA:29463"/>
        <dbReference type="ChEBI" id="CHEBI:29103"/>
    </reaction>
</comment>
<evidence type="ECO:0000256" key="13">
    <source>
        <dbReference type="ARBA" id="ARBA00023180"/>
    </source>
</evidence>
<dbReference type="AlphaFoldDB" id="A0AAY4B5R1"/>
<dbReference type="InterPro" id="IPR000700">
    <property type="entry name" value="PAS-assoc_C"/>
</dbReference>
<keyword evidence="6" id="KW-0631">Potassium channel</keyword>
<feature type="region of interest" description="Disordered" evidence="16">
    <location>
        <begin position="741"/>
        <end position="854"/>
    </location>
</feature>
<comment type="subcellular location">
    <subcellularLocation>
        <location evidence="1">Membrane</location>
        <topology evidence="1">Multi-pass membrane protein</topology>
    </subcellularLocation>
</comment>
<evidence type="ECO:0000256" key="14">
    <source>
        <dbReference type="ARBA" id="ARBA00023303"/>
    </source>
</evidence>
<dbReference type="GO" id="GO:0005249">
    <property type="term" value="F:voltage-gated potassium channel activity"/>
    <property type="evidence" value="ECO:0007669"/>
    <property type="project" value="InterPro"/>
</dbReference>
<dbReference type="FunFam" id="2.60.120.10:FF:000009">
    <property type="entry name" value="Potassium voltage-gated channel subfamily H member 1"/>
    <property type="match status" value="1"/>
</dbReference>
<dbReference type="InterPro" id="IPR000014">
    <property type="entry name" value="PAS"/>
</dbReference>
<evidence type="ECO:0000256" key="12">
    <source>
        <dbReference type="ARBA" id="ARBA00023136"/>
    </source>
</evidence>
<evidence type="ECO:0000256" key="7">
    <source>
        <dbReference type="ARBA" id="ARBA00022860"/>
    </source>
</evidence>
<evidence type="ECO:0000256" key="3">
    <source>
        <dbReference type="ARBA" id="ARBA00022538"/>
    </source>
</evidence>
<protein>
    <recommendedName>
        <fullName evidence="22">Potassium voltage-gated channel subfamily H member 5</fullName>
    </recommendedName>
</protein>
<dbReference type="SUPFAM" id="SSF81324">
    <property type="entry name" value="Voltage-gated potassium channels"/>
    <property type="match status" value="1"/>
</dbReference>
<organism evidence="20 21">
    <name type="scientific">Denticeps clupeoides</name>
    <name type="common">denticle herring</name>
    <dbReference type="NCBI Taxonomy" id="299321"/>
    <lineage>
        <taxon>Eukaryota</taxon>
        <taxon>Metazoa</taxon>
        <taxon>Chordata</taxon>
        <taxon>Craniata</taxon>
        <taxon>Vertebrata</taxon>
        <taxon>Euteleostomi</taxon>
        <taxon>Actinopterygii</taxon>
        <taxon>Neopterygii</taxon>
        <taxon>Teleostei</taxon>
        <taxon>Clupei</taxon>
        <taxon>Clupeiformes</taxon>
        <taxon>Denticipitoidei</taxon>
        <taxon>Denticipitidae</taxon>
        <taxon>Denticeps</taxon>
    </lineage>
</organism>
<sequence>MLRTMPGGKRGLVAPQNTFLENIVRRSSETSFLLGNAQIVEWPVVYSNDGFCKLSGYHRAEVMQKSSTCSFMYGELTDKKTIEKIRQAFDNYESNCFEVLLYRKNRTPVWFYMQVAPIRNENDKVVLFLCTFKDITVFKQPIEDESARGWTKFARLTRALTNSRSTMQQLTPMNKTEVSTHKHSRLAEVFQLGSDILPQYKQEAPKTPPHIILHYCTFKTTWDWVILILTFYTAIMVPYNVSFKTKQNNVTWLVLDSVVDVIFLVDIVLNFHTTFVGPGGEVISDPKLIRMNYLRTWFVIDLLSCLPYDIINAFENVDEGISSLFSSLKVVRLLRLGRVARKLDHYLEYGAAVLVLLVCVFGLVAHWLACIWYSIGDYEVIDELTNTIKTDSWLYQLATSIGSPYRFNTTGSGQWEGGPGKDSLYITSLYFTMTSLTTIGFGNIAPTTDGEKIFSVAMMMVGSLLYATIFGNVTTIFQQMYANTNRYHEMLNNVRDFLKLYQVPKGLSERVMDYIVSTWSMSKGIDTEKVLSICPKDMRADICVHLNRKVFNEHPAFRLASDGCLRSLAVEFQTIHSAPGDLIFHAGESVDLLCFVVSGSLEVIQDDEVIAILGKGDVFGDVFWKETTLAHACANVRALTYCDLHIIKREALLKVLDFYTAFASSFSRNLILTCNLRKRFIFRKISDVKKEEEERQRSKNEVQLTIPVDHPVRKLFQKFKQQKELRNQGASTQPDLEKNQLQVEQQHLHSHSLQQRQPHHTHPNLKERREGLNNAQTKAASMERLSPDIRSHDDGRSISRKNSLRKTDSWDSGLTQSDLRLDRVGEAHSPIPSGGGGSRRGPLHNHFSSSQEISFQTTLQEARLELRGDIQSLSGRMSILEQQVGQILQLLSDNSAPTTQDIFTVSSPVSPDSDKDDGSL</sequence>
<keyword evidence="14" id="KW-0407">Ion channel</keyword>
<dbReference type="SUPFAM" id="SSF51206">
    <property type="entry name" value="cAMP-binding domain-like"/>
    <property type="match status" value="1"/>
</dbReference>
<dbReference type="Ensembl" id="ENSDCDT00010017330.1">
    <property type="protein sequence ID" value="ENSDCDP00010016324.1"/>
    <property type="gene ID" value="ENSDCDG00010007357.1"/>
</dbReference>
<feature type="transmembrane region" description="Helical" evidence="17">
    <location>
        <begin position="221"/>
        <end position="239"/>
    </location>
</feature>
<evidence type="ECO:0000256" key="9">
    <source>
        <dbReference type="ARBA" id="ARBA00022958"/>
    </source>
</evidence>
<dbReference type="InterPro" id="IPR018490">
    <property type="entry name" value="cNMP-bd_dom_sf"/>
</dbReference>
<dbReference type="PRINTS" id="PR01463">
    <property type="entry name" value="EAGCHANLFMLY"/>
</dbReference>
<keyword evidence="7" id="KW-0112">Calmodulin-binding</keyword>
<dbReference type="SMART" id="SM00100">
    <property type="entry name" value="cNMP"/>
    <property type="match status" value="1"/>
</dbReference>
<reference evidence="20" key="3">
    <citation type="submission" date="2025-09" db="UniProtKB">
        <authorList>
            <consortium name="Ensembl"/>
        </authorList>
    </citation>
    <scope>IDENTIFICATION</scope>
</reference>
<evidence type="ECO:0000259" key="19">
    <source>
        <dbReference type="PROSITE" id="PS50113"/>
    </source>
</evidence>
<keyword evidence="3" id="KW-0633">Potassium transport</keyword>
<dbReference type="Gene3D" id="3.30.450.20">
    <property type="entry name" value="PAS domain"/>
    <property type="match status" value="1"/>
</dbReference>
<evidence type="ECO:0000313" key="20">
    <source>
        <dbReference type="Ensembl" id="ENSDCDP00010016324.1"/>
    </source>
</evidence>
<dbReference type="InterPro" id="IPR005821">
    <property type="entry name" value="Ion_trans_dom"/>
</dbReference>
<dbReference type="InterPro" id="IPR001610">
    <property type="entry name" value="PAC"/>
</dbReference>
<evidence type="ECO:0000256" key="17">
    <source>
        <dbReference type="SAM" id="Phobius"/>
    </source>
</evidence>
<dbReference type="InterPro" id="IPR003949">
    <property type="entry name" value="K_chnl_volt-dep_EAG"/>
</dbReference>
<dbReference type="FunFam" id="1.10.1200.260:FF:000003">
    <property type="entry name" value="Potassium voltage-gated channel subfamily H member 1"/>
    <property type="match status" value="1"/>
</dbReference>
<evidence type="ECO:0000256" key="15">
    <source>
        <dbReference type="ARBA" id="ARBA00034430"/>
    </source>
</evidence>
<feature type="transmembrane region" description="Helical" evidence="17">
    <location>
        <begin position="456"/>
        <end position="477"/>
    </location>
</feature>
<dbReference type="Gene3D" id="1.10.287.70">
    <property type="match status" value="1"/>
</dbReference>
<evidence type="ECO:0000259" key="18">
    <source>
        <dbReference type="PROSITE" id="PS50042"/>
    </source>
</evidence>
<evidence type="ECO:0000256" key="5">
    <source>
        <dbReference type="ARBA" id="ARBA00022692"/>
    </source>
</evidence>
<keyword evidence="11" id="KW-0406">Ion transport</keyword>
<feature type="domain" description="Cyclic nucleotide-binding" evidence="18">
    <location>
        <begin position="556"/>
        <end position="656"/>
    </location>
</feature>
<dbReference type="FunFam" id="3.30.450.20:FF:000009">
    <property type="entry name" value="Potassium voltage-gated channel subfamily H member 1"/>
    <property type="match status" value="1"/>
</dbReference>
<proteinExistence type="predicted"/>
<gene>
    <name evidence="20" type="primary">kcnh5b</name>
</gene>
<dbReference type="InterPro" id="IPR014710">
    <property type="entry name" value="RmlC-like_jellyroll"/>
</dbReference>
<feature type="domain" description="PAC" evidence="19">
    <location>
        <begin position="95"/>
        <end position="147"/>
    </location>
</feature>
<evidence type="ECO:0008006" key="22">
    <source>
        <dbReference type="Google" id="ProtNLM"/>
    </source>
</evidence>
<accession>A0AAY4B5R1</accession>
<dbReference type="PRINTS" id="PR01464">
    <property type="entry name" value="EAGCHANNEL"/>
</dbReference>
<reference evidence="20 21" key="1">
    <citation type="submission" date="2020-06" db="EMBL/GenBank/DDBJ databases">
        <authorList>
            <consortium name="Wellcome Sanger Institute Data Sharing"/>
        </authorList>
    </citation>
    <scope>NUCLEOTIDE SEQUENCE [LARGE SCALE GENOMIC DNA]</scope>
</reference>
<keyword evidence="21" id="KW-1185">Reference proteome</keyword>
<evidence type="ECO:0000256" key="2">
    <source>
        <dbReference type="ARBA" id="ARBA00022448"/>
    </source>
</evidence>
<evidence type="ECO:0000256" key="1">
    <source>
        <dbReference type="ARBA" id="ARBA00004141"/>
    </source>
</evidence>
<feature type="region of interest" description="Disordered" evidence="16">
    <location>
        <begin position="898"/>
        <end position="920"/>
    </location>
</feature>
<dbReference type="Proteomes" id="UP000694580">
    <property type="component" value="Chromosome 1"/>
</dbReference>
<dbReference type="GO" id="GO:0042391">
    <property type="term" value="P:regulation of membrane potential"/>
    <property type="evidence" value="ECO:0007669"/>
    <property type="project" value="TreeGrafter"/>
</dbReference>
<feature type="compositionally biased region" description="Low complexity" evidence="16">
    <location>
        <begin position="741"/>
        <end position="756"/>
    </location>
</feature>
<dbReference type="PROSITE" id="PS50042">
    <property type="entry name" value="CNMP_BINDING_3"/>
    <property type="match status" value="1"/>
</dbReference>